<dbReference type="InterPro" id="IPR033658">
    <property type="entry name" value="GRX_PICOT-like"/>
</dbReference>
<reference evidence="10 11" key="1">
    <citation type="journal article" date="2016" name="Nat. Commun.">
        <title>Extremotolerant tardigrade genome and improved radiotolerance of human cultured cells by tardigrade-unique protein.</title>
        <authorList>
            <person name="Hashimoto T."/>
            <person name="Horikawa D.D."/>
            <person name="Saito Y."/>
            <person name="Kuwahara H."/>
            <person name="Kozuka-Hata H."/>
            <person name="Shin-I T."/>
            <person name="Minakuchi Y."/>
            <person name="Ohishi K."/>
            <person name="Motoyama A."/>
            <person name="Aizu T."/>
            <person name="Enomoto A."/>
            <person name="Kondo K."/>
            <person name="Tanaka S."/>
            <person name="Hara Y."/>
            <person name="Koshikawa S."/>
            <person name="Sagara H."/>
            <person name="Miura T."/>
            <person name="Yokobori S."/>
            <person name="Miyagawa K."/>
            <person name="Suzuki Y."/>
            <person name="Kubo T."/>
            <person name="Oyama M."/>
            <person name="Kohara Y."/>
            <person name="Fujiyama A."/>
            <person name="Arakawa K."/>
            <person name="Katayama T."/>
            <person name="Toyoda A."/>
            <person name="Kunieda T."/>
        </authorList>
    </citation>
    <scope>NUCLEOTIDE SEQUENCE [LARGE SCALE GENOMIC DNA]</scope>
    <source>
        <strain evidence="10 11">YOKOZUNA-1</strain>
    </source>
</reference>
<keyword evidence="1" id="KW-0001">2Fe-2S</keyword>
<keyword evidence="5" id="KW-0676">Redox-active center</keyword>
<dbReference type="NCBIfam" id="TIGR00365">
    <property type="entry name" value="Grx4 family monothiol glutaredoxin"/>
    <property type="match status" value="1"/>
</dbReference>
<dbReference type="CDD" id="cd03028">
    <property type="entry name" value="GRX_PICOT_like"/>
    <property type="match status" value="1"/>
</dbReference>
<dbReference type="Pfam" id="PF00462">
    <property type="entry name" value="Glutaredoxin"/>
    <property type="match status" value="1"/>
</dbReference>
<keyword evidence="2" id="KW-0479">Metal-binding</keyword>
<evidence type="ECO:0000313" key="10">
    <source>
        <dbReference type="EMBL" id="GAU90924.1"/>
    </source>
</evidence>
<evidence type="ECO:0000256" key="5">
    <source>
        <dbReference type="ARBA" id="ARBA00023284"/>
    </source>
</evidence>
<dbReference type="EMBL" id="BDGG01000001">
    <property type="protein sequence ID" value="GAU90924.1"/>
    <property type="molecule type" value="Genomic_DNA"/>
</dbReference>
<evidence type="ECO:0000256" key="4">
    <source>
        <dbReference type="ARBA" id="ARBA00023014"/>
    </source>
</evidence>
<dbReference type="GO" id="GO:0005759">
    <property type="term" value="C:mitochondrial matrix"/>
    <property type="evidence" value="ECO:0007669"/>
    <property type="project" value="TreeGrafter"/>
</dbReference>
<evidence type="ECO:0000256" key="6">
    <source>
        <dbReference type="ARBA" id="ARBA00067456"/>
    </source>
</evidence>
<gene>
    <name evidence="10" type="primary">RvY_03275-1</name>
    <name evidence="10" type="synonym">RvY_03275.1</name>
    <name evidence="10" type="ORF">RvY_03275</name>
</gene>
<dbReference type="InterPro" id="IPR002109">
    <property type="entry name" value="Glutaredoxin"/>
</dbReference>
<dbReference type="InterPro" id="IPR004480">
    <property type="entry name" value="Monothiol_GRX-rel"/>
</dbReference>
<organism evidence="10 11">
    <name type="scientific">Ramazzottius varieornatus</name>
    <name type="common">Water bear</name>
    <name type="synonym">Tardigrade</name>
    <dbReference type="NCBI Taxonomy" id="947166"/>
    <lineage>
        <taxon>Eukaryota</taxon>
        <taxon>Metazoa</taxon>
        <taxon>Ecdysozoa</taxon>
        <taxon>Tardigrada</taxon>
        <taxon>Eutardigrada</taxon>
        <taxon>Parachela</taxon>
        <taxon>Hypsibioidea</taxon>
        <taxon>Ramazzottiidae</taxon>
        <taxon>Ramazzottius</taxon>
    </lineage>
</organism>
<evidence type="ECO:0000313" key="11">
    <source>
        <dbReference type="Proteomes" id="UP000186922"/>
    </source>
</evidence>
<dbReference type="InterPro" id="IPR036249">
    <property type="entry name" value="Thioredoxin-like_sf"/>
</dbReference>
<accession>A0A1D1UMJ3</accession>
<dbReference type="PANTHER" id="PTHR10293:SF16">
    <property type="entry name" value="GLUTAREDOXIN-RELATED PROTEIN 5, MITOCHONDRIAL"/>
    <property type="match status" value="1"/>
</dbReference>
<dbReference type="PROSITE" id="PS51354">
    <property type="entry name" value="GLUTAREDOXIN_2"/>
    <property type="match status" value="1"/>
</dbReference>
<sequence length="174" mass="19067">MLGLLQRCLVRQGQRSLHSGRPALMAVSSDSGVGTTQNLSESDIHQDIDKRVKKSKVVVFMKGTKEQPQCGFSNAVVQIFRMHGVDDFDTVNVLQNEGIRQGIKTYSKWPTIPQVFLDGEFIGGCDIMIQMHRSGELGETLRKAGIESQISDPPAAKDTTEETTPSTSSTNVKS</sequence>
<dbReference type="AlphaFoldDB" id="A0A1D1UMJ3"/>
<feature type="region of interest" description="Disordered" evidence="8">
    <location>
        <begin position="145"/>
        <end position="174"/>
    </location>
</feature>
<dbReference type="SUPFAM" id="SSF52833">
    <property type="entry name" value="Thioredoxin-like"/>
    <property type="match status" value="1"/>
</dbReference>
<dbReference type="Proteomes" id="UP000186922">
    <property type="component" value="Unassembled WGS sequence"/>
</dbReference>
<feature type="domain" description="Glutaredoxin" evidence="9">
    <location>
        <begin position="57"/>
        <end position="122"/>
    </location>
</feature>
<evidence type="ECO:0000259" key="9">
    <source>
        <dbReference type="Pfam" id="PF00462"/>
    </source>
</evidence>
<keyword evidence="3" id="KW-0408">Iron</keyword>
<keyword evidence="4" id="KW-0411">Iron-sulfur</keyword>
<evidence type="ECO:0000256" key="1">
    <source>
        <dbReference type="ARBA" id="ARBA00022714"/>
    </source>
</evidence>
<dbReference type="Gene3D" id="3.40.30.10">
    <property type="entry name" value="Glutaredoxin"/>
    <property type="match status" value="1"/>
</dbReference>
<dbReference type="STRING" id="947166.A0A1D1UMJ3"/>
<keyword evidence="11" id="KW-1185">Reference proteome</keyword>
<evidence type="ECO:0000256" key="3">
    <source>
        <dbReference type="ARBA" id="ARBA00023004"/>
    </source>
</evidence>
<feature type="compositionally biased region" description="Low complexity" evidence="8">
    <location>
        <begin position="162"/>
        <end position="174"/>
    </location>
</feature>
<evidence type="ECO:0000256" key="7">
    <source>
        <dbReference type="ARBA" id="ARBA00076083"/>
    </source>
</evidence>
<comment type="caution">
    <text evidence="10">The sequence shown here is derived from an EMBL/GenBank/DDBJ whole genome shotgun (WGS) entry which is preliminary data.</text>
</comment>
<dbReference type="PANTHER" id="PTHR10293">
    <property type="entry name" value="GLUTAREDOXIN FAMILY MEMBER"/>
    <property type="match status" value="1"/>
</dbReference>
<evidence type="ECO:0000256" key="2">
    <source>
        <dbReference type="ARBA" id="ARBA00022723"/>
    </source>
</evidence>
<name>A0A1D1UMJ3_RAMVA</name>
<dbReference type="FunFam" id="3.40.30.10:FF:000005">
    <property type="entry name" value="Glutaredoxin 5"/>
    <property type="match status" value="1"/>
</dbReference>
<dbReference type="GO" id="GO:0051537">
    <property type="term" value="F:2 iron, 2 sulfur cluster binding"/>
    <property type="evidence" value="ECO:0007669"/>
    <property type="project" value="UniProtKB-KW"/>
</dbReference>
<evidence type="ECO:0000256" key="8">
    <source>
        <dbReference type="SAM" id="MobiDB-lite"/>
    </source>
</evidence>
<dbReference type="OrthoDB" id="415696at2759"/>
<protein>
    <recommendedName>
        <fullName evidence="6">Glutaredoxin-related protein 5, mitochondrial</fullName>
    </recommendedName>
    <alternativeName>
        <fullName evidence="7">Monothiol glutaredoxin-5</fullName>
    </alternativeName>
</protein>
<dbReference type="GO" id="GO:0046872">
    <property type="term" value="F:metal ion binding"/>
    <property type="evidence" value="ECO:0007669"/>
    <property type="project" value="UniProtKB-KW"/>
</dbReference>
<proteinExistence type="predicted"/>